<evidence type="ECO:0000256" key="6">
    <source>
        <dbReference type="ARBA" id="ARBA00023015"/>
    </source>
</evidence>
<feature type="region of interest" description="Disordered" evidence="13">
    <location>
        <begin position="603"/>
        <end position="647"/>
    </location>
</feature>
<dbReference type="OMA" id="QVVTKIF"/>
<evidence type="ECO:0000256" key="1">
    <source>
        <dbReference type="ARBA" id="ARBA00010060"/>
    </source>
</evidence>
<dbReference type="InterPro" id="IPR000969">
    <property type="entry name" value="SSRP1/POB3"/>
</dbReference>
<feature type="domain" description="HMG box" evidence="14">
    <location>
        <begin position="564"/>
        <end position="632"/>
    </location>
</feature>
<keyword evidence="4 12" id="KW-0235">DNA replication</keyword>
<evidence type="ECO:0000256" key="3">
    <source>
        <dbReference type="ARBA" id="ARBA00022454"/>
    </source>
</evidence>
<proteinExistence type="inferred from homology"/>
<dbReference type="InterPro" id="IPR024954">
    <property type="entry name" value="SSRP1_DD"/>
</dbReference>
<dbReference type="PANTHER" id="PTHR45849:SF1">
    <property type="entry name" value="FACT COMPLEX SUBUNIT SSRP1"/>
    <property type="match status" value="1"/>
</dbReference>
<keyword evidence="10 11" id="KW-0539">Nucleus</keyword>
<evidence type="ECO:0000313" key="16">
    <source>
        <dbReference type="Proteomes" id="UP000001514"/>
    </source>
</evidence>
<evidence type="ECO:0000256" key="4">
    <source>
        <dbReference type="ARBA" id="ARBA00022705"/>
    </source>
</evidence>
<feature type="region of interest" description="Disordered" evidence="13">
    <location>
        <begin position="473"/>
        <end position="568"/>
    </location>
</feature>
<evidence type="ECO:0000256" key="7">
    <source>
        <dbReference type="ARBA" id="ARBA00023125"/>
    </source>
</evidence>
<dbReference type="GO" id="GO:0006260">
    <property type="term" value="P:DNA replication"/>
    <property type="evidence" value="ECO:0007669"/>
    <property type="project" value="UniProtKB-KW"/>
</dbReference>
<evidence type="ECO:0000256" key="2">
    <source>
        <dbReference type="ARBA" id="ARBA00011111"/>
    </source>
</evidence>
<dbReference type="GO" id="GO:0048731">
    <property type="term" value="P:system development"/>
    <property type="evidence" value="ECO:0007669"/>
    <property type="project" value="UniProtKB-ARBA"/>
</dbReference>
<keyword evidence="6 12" id="KW-0805">Transcription regulation</keyword>
<dbReference type="FunFam" id="2.30.29.220:FF:000002">
    <property type="entry name" value="FACT complex subunit SSRP1"/>
    <property type="match status" value="1"/>
</dbReference>
<feature type="compositionally biased region" description="Basic and acidic residues" evidence="13">
    <location>
        <begin position="603"/>
        <end position="625"/>
    </location>
</feature>
<feature type="DNA-binding region" description="HMG box" evidence="11">
    <location>
        <begin position="564"/>
        <end position="632"/>
    </location>
</feature>
<dbReference type="InterPro" id="IPR009071">
    <property type="entry name" value="HMG_box_dom"/>
</dbReference>
<dbReference type="SMART" id="SM01287">
    <property type="entry name" value="Rtt106"/>
    <property type="match status" value="1"/>
</dbReference>
<comment type="function">
    <text evidence="12">Component of the FACT complex, a general chromatin factor that acts to reorganize nucleosomes. The FACT complex is involved in multiple processes that require DNA as a template such as mRNA elongation, DNA replication and DNA repair. During transcription elongation the FACT complex acts as a histone chaperone that both destabilizes and restores nucleosomal structure. It facilitates the passage of RNA polymerase II and transcription by promoting the dissociation of one histone H2A-H2B dimer from the nucleosome, then subsequently promotes the reestablishment of the nucleosome following the passage of RNA polymerase II.</text>
</comment>
<dbReference type="AlphaFoldDB" id="D8R056"/>
<dbReference type="FunCoup" id="D8R056">
    <property type="interactions" value="5089"/>
</dbReference>
<evidence type="ECO:0000256" key="5">
    <source>
        <dbReference type="ARBA" id="ARBA00022763"/>
    </source>
</evidence>
<dbReference type="GO" id="GO:0003677">
    <property type="term" value="F:DNA binding"/>
    <property type="evidence" value="ECO:0007669"/>
    <property type="project" value="UniProtKB-UniRule"/>
</dbReference>
<keyword evidence="9 12" id="KW-0234">DNA repair</keyword>
<dbReference type="InterPro" id="IPR050454">
    <property type="entry name" value="RTT106/SSRP1_HistChap/FACT"/>
</dbReference>
<comment type="subunit">
    <text evidence="2">Component of the FACT complex, a stable heterodimer of SPT16 and SSRP1.</text>
</comment>
<accession>D8R056</accession>
<dbReference type="GO" id="GO:0006281">
    <property type="term" value="P:DNA repair"/>
    <property type="evidence" value="ECO:0007669"/>
    <property type="project" value="UniProtKB-KW"/>
</dbReference>
<dbReference type="FunFam" id="2.30.29.30:FF:000214">
    <property type="entry name" value="FACT complex subunit SSRP1"/>
    <property type="match status" value="1"/>
</dbReference>
<dbReference type="InterPro" id="IPR035417">
    <property type="entry name" value="SSRP1/POB3_N"/>
</dbReference>
<dbReference type="SUPFAM" id="SSF47095">
    <property type="entry name" value="HMG-box"/>
    <property type="match status" value="1"/>
</dbReference>
<evidence type="ECO:0000256" key="10">
    <source>
        <dbReference type="ARBA" id="ARBA00023242"/>
    </source>
</evidence>
<dbReference type="Proteomes" id="UP000001514">
    <property type="component" value="Unassembled WGS sequence"/>
</dbReference>
<dbReference type="Gene3D" id="2.30.29.150">
    <property type="match status" value="1"/>
</dbReference>
<evidence type="ECO:0000313" key="15">
    <source>
        <dbReference type="EMBL" id="EFJ34918.1"/>
    </source>
</evidence>
<dbReference type="Gene3D" id="2.30.29.220">
    <property type="entry name" value="Structure-specific recognition protein (SSRP1)"/>
    <property type="match status" value="1"/>
</dbReference>
<dbReference type="SMART" id="SM00398">
    <property type="entry name" value="HMG"/>
    <property type="match status" value="1"/>
</dbReference>
<name>D8R056_SELML</name>
<dbReference type="eggNOG" id="KOG0526">
    <property type="taxonomic scope" value="Eukaryota"/>
</dbReference>
<dbReference type="Pfam" id="PF03531">
    <property type="entry name" value="SSrecog"/>
    <property type="match status" value="1"/>
</dbReference>
<dbReference type="PRINTS" id="PR00887">
    <property type="entry name" value="SSRCOGNITION"/>
</dbReference>
<evidence type="ECO:0000256" key="13">
    <source>
        <dbReference type="SAM" id="MobiDB-lite"/>
    </source>
</evidence>
<dbReference type="InterPro" id="IPR011993">
    <property type="entry name" value="PH-like_dom_sf"/>
</dbReference>
<dbReference type="Gramene" id="EFJ34918">
    <property type="protein sequence ID" value="EFJ34918"/>
    <property type="gene ID" value="SELMODRAFT_166865"/>
</dbReference>
<evidence type="ECO:0000256" key="9">
    <source>
        <dbReference type="ARBA" id="ARBA00023204"/>
    </source>
</evidence>
<sequence length="647" mass="71678">MGDAHQFNNILLGGRGGANPGQLKISSKGFSWRKSGGGKVVDVAKDDVKSVSWTRVSRSYQMSIRLKAGSNVKFTGFREQDVSSLNTFITSNIGVTPQDKPLAVSGRNWGEAELEGNTLSFVVGGKPAFEICVADISNTQVQGKNDVQMEFHVDDTANEKDTLMEMSFHVPSTNTTFVGDEERASAQVFCDKILSMADVGPAGGEAVAAFETVNVLTPRGRYLVELHLSFLRLFGASDFKIQYTSVARLFVLPRSAQSSTYVVITLDPPIRKGQTFYPHIVFQYPSEEITELTPLISDELLNTKYKDRLAPQYKGLSYEVFVEILRGLSGAGITKPGTKFRSSQEGYAVRAALKAEEGLLYPLEKSFFFLPKPPTLIVYEEIDYVEFERHGAAGTSSMSSKNFDLILRLKTDQEHLFRNISRNEYHSLFKFISEKGLKILNFQTQGSSAVAEALQGSDDEGVDPHLERIRIARATGDEGDSDEEDEDFVADKDDEGSPTDDSGEEEEPDASDSGGEQQDERPVKKDKKKVEASQKPAATKKKKKDEEGDGDKKKKRRKKDPNAPKRALSGFMYFSLAERENLKKSTPGISFKDVAKTLGERWKAMSKDEKEPFESQARVDKERYTKQMQGYNKGNAGGSTADDESSD</sequence>
<keyword evidence="7 11" id="KW-0238">DNA-binding</keyword>
<dbReference type="HOGENOM" id="CLU_017374_2_2_1"/>
<dbReference type="InterPro" id="IPR013719">
    <property type="entry name" value="RTT106/SPT16-like_middle_dom"/>
</dbReference>
<dbReference type="SUPFAM" id="SSF50729">
    <property type="entry name" value="PH domain-like"/>
    <property type="match status" value="1"/>
</dbReference>
<dbReference type="Gene3D" id="2.30.29.30">
    <property type="entry name" value="Pleckstrin-homology domain (PH domain)/Phosphotyrosine-binding domain (PTB)"/>
    <property type="match status" value="2"/>
</dbReference>
<dbReference type="FunFam" id="2.30.29.30:FF:000298">
    <property type="entry name" value="FACT complex subunit SSRP1"/>
    <property type="match status" value="1"/>
</dbReference>
<dbReference type="GO" id="GO:0031491">
    <property type="term" value="F:nucleosome binding"/>
    <property type="evidence" value="ECO:0000318"/>
    <property type="project" value="GO_Central"/>
</dbReference>
<dbReference type="Pfam" id="PF21103">
    <property type="entry name" value="PH1_SSRP1-like"/>
    <property type="match status" value="1"/>
</dbReference>
<feature type="compositionally biased region" description="Basic and acidic residues" evidence="13">
    <location>
        <begin position="518"/>
        <end position="532"/>
    </location>
</feature>
<dbReference type="InterPro" id="IPR036910">
    <property type="entry name" value="HMG_box_dom_sf"/>
</dbReference>
<reference evidence="15 16" key="1">
    <citation type="journal article" date="2011" name="Science">
        <title>The Selaginella genome identifies genetic changes associated with the evolution of vascular plants.</title>
        <authorList>
            <person name="Banks J.A."/>
            <person name="Nishiyama T."/>
            <person name="Hasebe M."/>
            <person name="Bowman J.L."/>
            <person name="Gribskov M."/>
            <person name="dePamphilis C."/>
            <person name="Albert V.A."/>
            <person name="Aono N."/>
            <person name="Aoyama T."/>
            <person name="Ambrose B.A."/>
            <person name="Ashton N.W."/>
            <person name="Axtell M.J."/>
            <person name="Barker E."/>
            <person name="Barker M.S."/>
            <person name="Bennetzen J.L."/>
            <person name="Bonawitz N.D."/>
            <person name="Chapple C."/>
            <person name="Cheng C."/>
            <person name="Correa L.G."/>
            <person name="Dacre M."/>
            <person name="DeBarry J."/>
            <person name="Dreyer I."/>
            <person name="Elias M."/>
            <person name="Engstrom E.M."/>
            <person name="Estelle M."/>
            <person name="Feng L."/>
            <person name="Finet C."/>
            <person name="Floyd S.K."/>
            <person name="Frommer W.B."/>
            <person name="Fujita T."/>
            <person name="Gramzow L."/>
            <person name="Gutensohn M."/>
            <person name="Harholt J."/>
            <person name="Hattori M."/>
            <person name="Heyl A."/>
            <person name="Hirai T."/>
            <person name="Hiwatashi Y."/>
            <person name="Ishikawa M."/>
            <person name="Iwata M."/>
            <person name="Karol K.G."/>
            <person name="Koehler B."/>
            <person name="Kolukisaoglu U."/>
            <person name="Kubo M."/>
            <person name="Kurata T."/>
            <person name="Lalonde S."/>
            <person name="Li K."/>
            <person name="Li Y."/>
            <person name="Litt A."/>
            <person name="Lyons E."/>
            <person name="Manning G."/>
            <person name="Maruyama T."/>
            <person name="Michael T.P."/>
            <person name="Mikami K."/>
            <person name="Miyazaki S."/>
            <person name="Morinaga S."/>
            <person name="Murata T."/>
            <person name="Mueller-Roeber B."/>
            <person name="Nelson D.R."/>
            <person name="Obara M."/>
            <person name="Oguri Y."/>
            <person name="Olmstead R.G."/>
            <person name="Onodera N."/>
            <person name="Petersen B.L."/>
            <person name="Pils B."/>
            <person name="Prigge M."/>
            <person name="Rensing S.A."/>
            <person name="Riano-Pachon D.M."/>
            <person name="Roberts A.W."/>
            <person name="Sato Y."/>
            <person name="Scheller H.V."/>
            <person name="Schulz B."/>
            <person name="Schulz C."/>
            <person name="Shakirov E.V."/>
            <person name="Shibagaki N."/>
            <person name="Shinohara N."/>
            <person name="Shippen D.E."/>
            <person name="Soerensen I."/>
            <person name="Sotooka R."/>
            <person name="Sugimoto N."/>
            <person name="Sugita M."/>
            <person name="Sumikawa N."/>
            <person name="Tanurdzic M."/>
            <person name="Theissen G."/>
            <person name="Ulvskov P."/>
            <person name="Wakazuki S."/>
            <person name="Weng J.K."/>
            <person name="Willats W.W."/>
            <person name="Wipf D."/>
            <person name="Wolf P.G."/>
            <person name="Yang L."/>
            <person name="Zimmer A.D."/>
            <person name="Zhu Q."/>
            <person name="Mitros T."/>
            <person name="Hellsten U."/>
            <person name="Loque D."/>
            <person name="Otillar R."/>
            <person name="Salamov A."/>
            <person name="Schmutz J."/>
            <person name="Shapiro H."/>
            <person name="Lindquist E."/>
            <person name="Lucas S."/>
            <person name="Rokhsar D."/>
            <person name="Grigoriev I.V."/>
        </authorList>
    </citation>
    <scope>NUCLEOTIDE SEQUENCE [LARGE SCALE GENOMIC DNA]</scope>
</reference>
<dbReference type="GO" id="GO:0042393">
    <property type="term" value="F:histone binding"/>
    <property type="evidence" value="ECO:0000318"/>
    <property type="project" value="GO_Central"/>
</dbReference>
<feature type="compositionally biased region" description="Acidic residues" evidence="13">
    <location>
        <begin position="477"/>
        <end position="510"/>
    </location>
</feature>
<dbReference type="Gene3D" id="1.10.30.10">
    <property type="entry name" value="High mobility group box domain"/>
    <property type="match status" value="1"/>
</dbReference>
<dbReference type="CDD" id="cd13231">
    <property type="entry name" value="PH2_SSRP1-like"/>
    <property type="match status" value="1"/>
</dbReference>
<dbReference type="CDD" id="cd13230">
    <property type="entry name" value="PH1_SSRP1-like"/>
    <property type="match status" value="1"/>
</dbReference>
<dbReference type="PANTHER" id="PTHR45849">
    <property type="entry name" value="FACT COMPLEX SUBUNIT SSRP1"/>
    <property type="match status" value="1"/>
</dbReference>
<dbReference type="PROSITE" id="PS50118">
    <property type="entry name" value="HMG_BOX_2"/>
    <property type="match status" value="1"/>
</dbReference>
<organism evidence="16">
    <name type="scientific">Selaginella moellendorffii</name>
    <name type="common">Spikemoss</name>
    <dbReference type="NCBI Taxonomy" id="88036"/>
    <lineage>
        <taxon>Eukaryota</taxon>
        <taxon>Viridiplantae</taxon>
        <taxon>Streptophyta</taxon>
        <taxon>Embryophyta</taxon>
        <taxon>Tracheophyta</taxon>
        <taxon>Lycopodiopsida</taxon>
        <taxon>Selaginellales</taxon>
        <taxon>Selaginellaceae</taxon>
        <taxon>Selaginella</taxon>
    </lineage>
</organism>
<dbReference type="Pfam" id="PF08512">
    <property type="entry name" value="Rttp106-like_middle"/>
    <property type="match status" value="1"/>
</dbReference>
<dbReference type="Pfam" id="PF00505">
    <property type="entry name" value="HMG_box"/>
    <property type="match status" value="1"/>
</dbReference>
<dbReference type="CDD" id="cd22013">
    <property type="entry name" value="HMG-box_AtSSRP1"/>
    <property type="match status" value="1"/>
</dbReference>
<keyword evidence="8 12" id="KW-0804">Transcription</keyword>
<dbReference type="InterPro" id="IPR038167">
    <property type="entry name" value="SSRP1_sf"/>
</dbReference>
<gene>
    <name evidence="15" type="ORF">SELMODRAFT_166865</name>
</gene>
<dbReference type="InParanoid" id="D8R056"/>
<evidence type="ECO:0000259" key="14">
    <source>
        <dbReference type="PROSITE" id="PS50118"/>
    </source>
</evidence>
<dbReference type="FunFam" id="1.10.30.10:FF:000016">
    <property type="entry name" value="FACT complex subunit SSRP1"/>
    <property type="match status" value="1"/>
</dbReference>
<dbReference type="FunFam" id="2.30.29.150:FF:000001">
    <property type="entry name" value="Fact complex subunit ssrp1"/>
    <property type="match status" value="1"/>
</dbReference>
<dbReference type="InterPro" id="IPR048993">
    <property type="entry name" value="SSRP1-like_PH1"/>
</dbReference>
<dbReference type="KEGG" id="smo:SELMODRAFT_166865"/>
<dbReference type="STRING" id="88036.D8R056"/>
<dbReference type="EMBL" id="GL377569">
    <property type="protein sequence ID" value="EFJ34918.1"/>
    <property type="molecule type" value="Genomic_DNA"/>
</dbReference>
<dbReference type="GO" id="GO:0035101">
    <property type="term" value="C:FACT complex"/>
    <property type="evidence" value="ECO:0000318"/>
    <property type="project" value="GO_Central"/>
</dbReference>
<protein>
    <recommendedName>
        <fullName evidence="12">FACT complex subunit SSRP1</fullName>
    </recommendedName>
</protein>
<keyword evidence="16" id="KW-1185">Reference proteome</keyword>
<dbReference type="Pfam" id="PF17292">
    <property type="entry name" value="POB3_N"/>
    <property type="match status" value="1"/>
</dbReference>
<keyword evidence="3 12" id="KW-0158">Chromosome</keyword>
<comment type="subcellular location">
    <subcellularLocation>
        <location evidence="12">Nucleus</location>
    </subcellularLocation>
    <subcellularLocation>
        <location evidence="12">Chromosome</location>
    </subcellularLocation>
</comment>
<evidence type="ECO:0000256" key="11">
    <source>
        <dbReference type="PROSITE-ProRule" id="PRU00267"/>
    </source>
</evidence>
<keyword evidence="5 12" id="KW-0227">DNA damage</keyword>
<evidence type="ECO:0000256" key="8">
    <source>
        <dbReference type="ARBA" id="ARBA00023163"/>
    </source>
</evidence>
<comment type="similarity">
    <text evidence="1 12">Belongs to the SSRP1 family.</text>
</comment>
<evidence type="ECO:0000256" key="12">
    <source>
        <dbReference type="RuleBase" id="RU364013"/>
    </source>
</evidence>